<organism evidence="6 7">
    <name type="scientific">Candidatus Cetobacterium colombiensis</name>
    <dbReference type="NCBI Taxonomy" id="3073100"/>
    <lineage>
        <taxon>Bacteria</taxon>
        <taxon>Fusobacteriati</taxon>
        <taxon>Fusobacteriota</taxon>
        <taxon>Fusobacteriia</taxon>
        <taxon>Fusobacteriales</taxon>
        <taxon>Fusobacteriaceae</taxon>
        <taxon>Cetobacterium</taxon>
    </lineage>
</organism>
<dbReference type="PANTHER" id="PTHR43667:SF1">
    <property type="entry name" value="CYCLOPROPANE-FATTY-ACYL-PHOSPHOLIPID SYNTHASE"/>
    <property type="match status" value="1"/>
</dbReference>
<protein>
    <submittedName>
        <fullName evidence="6">Cyclopropane fatty acyl phospholipid synthase</fullName>
        <ecNumber evidence="6">2.1.1.79</ecNumber>
    </submittedName>
</protein>
<name>A0ABU4W9B1_9FUSO</name>
<evidence type="ECO:0000313" key="6">
    <source>
        <dbReference type="EMBL" id="MDX8336106.1"/>
    </source>
</evidence>
<dbReference type="GO" id="GO:0008825">
    <property type="term" value="F:cyclopropane-fatty-acyl-phospholipid synthase activity"/>
    <property type="evidence" value="ECO:0007669"/>
    <property type="project" value="UniProtKB-EC"/>
</dbReference>
<dbReference type="InterPro" id="IPR003333">
    <property type="entry name" value="CMAS"/>
</dbReference>
<evidence type="ECO:0000256" key="3">
    <source>
        <dbReference type="ARBA" id="ARBA00022679"/>
    </source>
</evidence>
<dbReference type="RefSeq" id="WP_320313511.1">
    <property type="nucleotide sequence ID" value="NZ_JAVIKH010000007.1"/>
</dbReference>
<dbReference type="InterPro" id="IPR050723">
    <property type="entry name" value="CFA/CMAS"/>
</dbReference>
<comment type="similarity">
    <text evidence="1">Belongs to the CFA/CMAS family.</text>
</comment>
<evidence type="ECO:0000313" key="7">
    <source>
        <dbReference type="Proteomes" id="UP001279681"/>
    </source>
</evidence>
<keyword evidence="2 6" id="KW-0489">Methyltransferase</keyword>
<evidence type="ECO:0000256" key="2">
    <source>
        <dbReference type="ARBA" id="ARBA00022603"/>
    </source>
</evidence>
<dbReference type="PANTHER" id="PTHR43667">
    <property type="entry name" value="CYCLOPROPANE-FATTY-ACYL-PHOSPHOLIPID SYNTHASE"/>
    <property type="match status" value="1"/>
</dbReference>
<evidence type="ECO:0000256" key="1">
    <source>
        <dbReference type="ARBA" id="ARBA00010815"/>
    </source>
</evidence>
<gene>
    <name evidence="6" type="primary">cfa</name>
    <name evidence="6" type="ORF">RFV38_06300</name>
</gene>
<dbReference type="GO" id="GO:0032259">
    <property type="term" value="P:methylation"/>
    <property type="evidence" value="ECO:0007669"/>
    <property type="project" value="UniProtKB-KW"/>
</dbReference>
<proteinExistence type="inferred from homology"/>
<dbReference type="Proteomes" id="UP001279681">
    <property type="component" value="Unassembled WGS sequence"/>
</dbReference>
<evidence type="ECO:0000256" key="4">
    <source>
        <dbReference type="ARBA" id="ARBA00022691"/>
    </source>
</evidence>
<dbReference type="CDD" id="cd02440">
    <property type="entry name" value="AdoMet_MTases"/>
    <property type="match status" value="1"/>
</dbReference>
<dbReference type="SUPFAM" id="SSF53335">
    <property type="entry name" value="S-adenosyl-L-methionine-dependent methyltransferases"/>
    <property type="match status" value="1"/>
</dbReference>
<comment type="caution">
    <text evidence="6">The sequence shown here is derived from an EMBL/GenBank/DDBJ whole genome shotgun (WGS) entry which is preliminary data.</text>
</comment>
<keyword evidence="3 6" id="KW-0808">Transferase</keyword>
<reference evidence="7" key="1">
    <citation type="submission" date="2023-07" db="EMBL/GenBank/DDBJ databases">
        <authorList>
            <person name="Colorado M.A."/>
            <person name="Villamil L.M."/>
            <person name="Melo J.F."/>
            <person name="Rodriguez J.A."/>
            <person name="Ruiz R.Y."/>
        </authorList>
    </citation>
    <scope>NUCLEOTIDE SEQUENCE [LARGE SCALE GENOMIC DNA]</scope>
    <source>
        <strain evidence="7">C33</strain>
    </source>
</reference>
<keyword evidence="4" id="KW-0949">S-adenosyl-L-methionine</keyword>
<dbReference type="EC" id="2.1.1.79" evidence="6"/>
<keyword evidence="5" id="KW-0443">Lipid metabolism</keyword>
<dbReference type="EMBL" id="JAVIKH010000007">
    <property type="protein sequence ID" value="MDX8336106.1"/>
    <property type="molecule type" value="Genomic_DNA"/>
</dbReference>
<sequence length="371" mass="43508">MNSKEAVINLLQEANIKINGNNPWDIEVTDERFFSRVLSDGSLGLGESYMDEWWNCKNLDTFIHKLLRGNLEEKYNHEIVMTAAKEKIKSFFNHQSIAECKKDISFHYDTGNVLFKNMLDSRMVYSCGYWANAKNIDEAQENKLDLICKKIGLKPGMKVLDVGCGWGPFMKYAVENYGVECVGITLSKEQIKLGEEMCKGLPIQFLYSDYRELSGMKFDRVVSIGMFEHVGPKNYEIYMKKISEFLDDNGIFLLHTIGGLKTKDDCDKWIRKYIFPNGTIPSIKQIGEAAEDYFYMEDWHDFGPDYDKTLMVWYDNFQKNWDIIKPYYNNEFKRIWEYYLLSCAGAFRARELALWQVVFTKKRQEKPICRF</sequence>
<dbReference type="Pfam" id="PF02353">
    <property type="entry name" value="CMAS"/>
    <property type="match status" value="1"/>
</dbReference>
<keyword evidence="7" id="KW-1185">Reference proteome</keyword>
<accession>A0ABU4W9B1</accession>
<dbReference type="PIRSF" id="PIRSF003085">
    <property type="entry name" value="CMAS"/>
    <property type="match status" value="1"/>
</dbReference>
<dbReference type="NCBIfam" id="NF008686">
    <property type="entry name" value="PRK11705.1"/>
    <property type="match status" value="1"/>
</dbReference>
<dbReference type="InterPro" id="IPR029063">
    <property type="entry name" value="SAM-dependent_MTases_sf"/>
</dbReference>
<dbReference type="Gene3D" id="3.40.50.150">
    <property type="entry name" value="Vaccinia Virus protein VP39"/>
    <property type="match status" value="1"/>
</dbReference>
<evidence type="ECO:0000256" key="5">
    <source>
        <dbReference type="ARBA" id="ARBA00023098"/>
    </source>
</evidence>